<feature type="domain" description="HTH arsR-type" evidence="1">
    <location>
        <begin position="1"/>
        <end position="102"/>
    </location>
</feature>
<dbReference type="SUPFAM" id="SSF46785">
    <property type="entry name" value="Winged helix' DNA-binding domain"/>
    <property type="match status" value="1"/>
</dbReference>
<evidence type="ECO:0000313" key="2">
    <source>
        <dbReference type="EMBL" id="MCX2724288.1"/>
    </source>
</evidence>
<dbReference type="InterPro" id="IPR036388">
    <property type="entry name" value="WH-like_DNA-bd_sf"/>
</dbReference>
<dbReference type="PANTHER" id="PTHR38600">
    <property type="entry name" value="TRANSCRIPTIONAL REGULATORY PROTEIN"/>
    <property type="match status" value="1"/>
</dbReference>
<dbReference type="PANTHER" id="PTHR38600:SF1">
    <property type="entry name" value="TRANSCRIPTIONAL REGULATORY PROTEIN"/>
    <property type="match status" value="1"/>
</dbReference>
<dbReference type="CDD" id="cd00090">
    <property type="entry name" value="HTH_ARSR"/>
    <property type="match status" value="1"/>
</dbReference>
<sequence>MDDEQLDRVFKALADPTRRRIIDRLRERPDQSLFQICVLSASEDGKALSRQAITQHLYMLEKAGLVHVSWSGRTKLHSLDLAPLHEAMDIWLGNHVSQGKRP</sequence>
<reference evidence="2 3" key="1">
    <citation type="journal article" date="2016" name="Int. J. Syst. Evol. Microbiol.">
        <title>Labrenzia salina sp. nov., isolated from the rhizosphere of the halophyte Arthrocnemum macrostachyum.</title>
        <authorList>
            <person name="Camacho M."/>
            <person name="Redondo-Gomez S."/>
            <person name="Rodriguez-Llorente I."/>
            <person name="Rohde M."/>
            <person name="Sproer C."/>
            <person name="Schumann P."/>
            <person name="Klenk H.P."/>
            <person name="Montero-Calasanz M.D.C."/>
        </authorList>
    </citation>
    <scope>NUCLEOTIDE SEQUENCE [LARGE SCALE GENOMIC DNA]</scope>
    <source>
        <strain evidence="2 3">DSM 29163</strain>
    </source>
</reference>
<evidence type="ECO:0000259" key="1">
    <source>
        <dbReference type="PROSITE" id="PS50987"/>
    </source>
</evidence>
<evidence type="ECO:0000313" key="3">
    <source>
        <dbReference type="Proteomes" id="UP001300261"/>
    </source>
</evidence>
<dbReference type="Gene3D" id="1.10.10.10">
    <property type="entry name" value="Winged helix-like DNA-binding domain superfamily/Winged helix DNA-binding domain"/>
    <property type="match status" value="1"/>
</dbReference>
<dbReference type="RefSeq" id="WP_265964174.1">
    <property type="nucleotide sequence ID" value="NZ_JAPEVI010000003.1"/>
</dbReference>
<dbReference type="InterPro" id="IPR001845">
    <property type="entry name" value="HTH_ArsR_DNA-bd_dom"/>
</dbReference>
<proteinExistence type="predicted"/>
<comment type="caution">
    <text evidence="2">The sequence shown here is derived from an EMBL/GenBank/DDBJ whole genome shotgun (WGS) entry which is preliminary data.</text>
</comment>
<dbReference type="SMART" id="SM00418">
    <property type="entry name" value="HTH_ARSR"/>
    <property type="match status" value="1"/>
</dbReference>
<name>A0ABT3R531_9HYPH</name>
<dbReference type="EMBL" id="JAPEVI010000003">
    <property type="protein sequence ID" value="MCX2724288.1"/>
    <property type="molecule type" value="Genomic_DNA"/>
</dbReference>
<dbReference type="Proteomes" id="UP001300261">
    <property type="component" value="Unassembled WGS sequence"/>
</dbReference>
<protein>
    <submittedName>
        <fullName evidence="2">Helix-turn-helix domain-containing protein</fullName>
    </submittedName>
</protein>
<gene>
    <name evidence="2" type="ORF">ON753_18245</name>
</gene>
<dbReference type="InterPro" id="IPR036390">
    <property type="entry name" value="WH_DNA-bd_sf"/>
</dbReference>
<dbReference type="InterPro" id="IPR011991">
    <property type="entry name" value="ArsR-like_HTH"/>
</dbReference>
<dbReference type="PROSITE" id="PS50987">
    <property type="entry name" value="HTH_ARSR_2"/>
    <property type="match status" value="1"/>
</dbReference>
<organism evidence="2 3">
    <name type="scientific">Roseibium salinum</name>
    <dbReference type="NCBI Taxonomy" id="1604349"/>
    <lineage>
        <taxon>Bacteria</taxon>
        <taxon>Pseudomonadati</taxon>
        <taxon>Pseudomonadota</taxon>
        <taxon>Alphaproteobacteria</taxon>
        <taxon>Hyphomicrobiales</taxon>
        <taxon>Stappiaceae</taxon>
        <taxon>Roseibium</taxon>
    </lineage>
</organism>
<keyword evidence="3" id="KW-1185">Reference proteome</keyword>
<accession>A0ABT3R531</accession>